<dbReference type="SMART" id="SM00563">
    <property type="entry name" value="PlsC"/>
    <property type="match status" value="1"/>
</dbReference>
<evidence type="ECO:0000313" key="3">
    <source>
        <dbReference type="EMBL" id="GBG14598.1"/>
    </source>
</evidence>
<comment type="caution">
    <text evidence="3">The sequence shown here is derived from an EMBL/GenBank/DDBJ whole genome shotgun (WGS) entry which is preliminary data.</text>
</comment>
<accession>A0A2R5FAL7</accession>
<dbReference type="EC" id="6.2.1.20" evidence="3"/>
<dbReference type="InterPro" id="IPR020845">
    <property type="entry name" value="AMP-binding_CS"/>
</dbReference>
<dbReference type="SUPFAM" id="SSF69593">
    <property type="entry name" value="Glycerol-3-phosphate (1)-acyltransferase"/>
    <property type="match status" value="1"/>
</dbReference>
<feature type="domain" description="Phospholipid/glycerol acyltransferase" evidence="2">
    <location>
        <begin position="35"/>
        <end position="145"/>
    </location>
</feature>
<dbReference type="OrthoDB" id="9763207at2"/>
<evidence type="ECO:0000256" key="1">
    <source>
        <dbReference type="ARBA" id="ARBA00006432"/>
    </source>
</evidence>
<dbReference type="PANTHER" id="PTHR43201">
    <property type="entry name" value="ACYL-COA SYNTHETASE"/>
    <property type="match status" value="1"/>
</dbReference>
<keyword evidence="3" id="KW-0436">Ligase</keyword>
<protein>
    <submittedName>
        <fullName evidence="3">Acyl-[acyl-carrier-protein]-phospholipid O-acyltransferase / long-chain-fatty-acid--[acyl-carrier-protein] ligase</fullName>
        <ecNumber evidence="3">2.3.1.40</ecNumber>
        <ecNumber evidence="3">6.2.1.20</ecNumber>
    </submittedName>
</protein>
<dbReference type="Pfam" id="PF00501">
    <property type="entry name" value="AMP-binding"/>
    <property type="match status" value="1"/>
</dbReference>
<comment type="similarity">
    <text evidence="1">Belongs to the ATP-dependent AMP-binding enzyme family.</text>
</comment>
<keyword evidence="3" id="KW-0808">Transferase</keyword>
<dbReference type="Pfam" id="PF01553">
    <property type="entry name" value="Acyltransferase"/>
    <property type="match status" value="1"/>
</dbReference>
<dbReference type="CDD" id="cd07989">
    <property type="entry name" value="LPLAT_AGPAT-like"/>
    <property type="match status" value="1"/>
</dbReference>
<dbReference type="InterPro" id="IPR042099">
    <property type="entry name" value="ANL_N_sf"/>
</dbReference>
<dbReference type="EMBL" id="BDOQ01000008">
    <property type="protein sequence ID" value="GBG14598.1"/>
    <property type="molecule type" value="Genomic_DNA"/>
</dbReference>
<dbReference type="SUPFAM" id="SSF56801">
    <property type="entry name" value="Acetyl-CoA synthetase-like"/>
    <property type="match status" value="1"/>
</dbReference>
<dbReference type="GO" id="GO:0006631">
    <property type="term" value="P:fatty acid metabolic process"/>
    <property type="evidence" value="ECO:0007669"/>
    <property type="project" value="TreeGrafter"/>
</dbReference>
<dbReference type="GO" id="GO:0031956">
    <property type="term" value="F:medium-chain fatty acid-CoA ligase activity"/>
    <property type="evidence" value="ECO:0007669"/>
    <property type="project" value="TreeGrafter"/>
</dbReference>
<reference evidence="3 4" key="1">
    <citation type="journal article" date="2018" name="Environ. Microbiol.">
        <title>Isolation and genomic characterization of Novimethylophilus kurashikiensis gen. nov. sp. nov., a new lanthanide-dependent methylotrophic species of Methylophilaceae.</title>
        <authorList>
            <person name="Lv H."/>
            <person name="Sahin N."/>
            <person name="Tani A."/>
        </authorList>
    </citation>
    <scope>NUCLEOTIDE SEQUENCE [LARGE SCALE GENOMIC DNA]</scope>
    <source>
        <strain evidence="3 4">La2-4</strain>
    </source>
</reference>
<dbReference type="Proteomes" id="UP000245081">
    <property type="component" value="Unassembled WGS sequence"/>
</dbReference>
<dbReference type="Gene3D" id="3.30.300.30">
    <property type="match status" value="1"/>
</dbReference>
<gene>
    <name evidence="3" type="primary">aas</name>
    <name evidence="3" type="ORF">NMK_2197</name>
</gene>
<keyword evidence="4" id="KW-1185">Reference proteome</keyword>
<dbReference type="PANTHER" id="PTHR43201:SF8">
    <property type="entry name" value="ACYL-COA SYNTHETASE FAMILY MEMBER 3"/>
    <property type="match status" value="1"/>
</dbReference>
<dbReference type="GO" id="GO:0008779">
    <property type="term" value="F:acyl-[acyl-carrier-protein]-phospholipid O-acyltransferase activity"/>
    <property type="evidence" value="ECO:0007669"/>
    <property type="project" value="UniProtKB-EC"/>
</dbReference>
<evidence type="ECO:0000313" key="4">
    <source>
        <dbReference type="Proteomes" id="UP000245081"/>
    </source>
</evidence>
<keyword evidence="3" id="KW-0012">Acyltransferase</keyword>
<dbReference type="RefSeq" id="WP_109015789.1">
    <property type="nucleotide sequence ID" value="NZ_BDOQ01000008.1"/>
</dbReference>
<sequence length="746" mass="81119">MFRTMFKAILRTLVGGLYRVRMRGNLQSLEANERTLIIANHESWLDGLLLGLFLPGNPVFVVYSGIVGRPFFRLALSLVDYLMVDTTSPMAMKRVVELLKSGRPVVIFPEGRLTTTGALMKVYDGTAFAALKSDATVVPVAMDGAGRSRFTRLAGNQPRKWFPQITLTVQAPTKVVAPDNLAARDRRRLAGESMRLIMQDMVFNGNDKKTLFQSFVDAVDTFGPKREIMTDVSQLESPIKTSAEEFSLIDRVKLATGLGVFVNRMRQDYTYADLLKMTVGLGRLVSKYTVPGECVGVFLPNLAVTLGVTLGTSSRGRIPAMLNYKAGVTGLLDACTAAGLKTVVTSHAFIEKGKLQAEETALADAGLRLVYLEDARAEFGLKDKLAVLWELQNPRAIEANLDIEQPGVVLFTSGSEGKPKGVVLSHRAIVSNISQVRAVFDFNTDDRALNALPIFHSFGLTGGTLLPLFSGISLVLYASPLHYKVIPELAYDRNCTVLFGTNTFLANYGKHANPYDFFRLRYVVAGAEKLTDAVRELWFEKFGKRIFEGYGATETAPVLAVNTPKAYRVGTVGQFLPGIEYQLQPVPGITDGGALFVKGPNVMSGYYRFENPGVLEPTTSEVGAGWYATGDVVKIEDGFVSIVDRVKRFAKIGGEMVSLSVVEKIADSAAEGMHAVTSMVDPNKGEALVLFTTNKDLKREALSVAAKAFGASELSVPRKIVVVAALPLLGTGKTDYVTLKKMAANA</sequence>
<organism evidence="3 4">
    <name type="scientific">Novimethylophilus kurashikiensis</name>
    <dbReference type="NCBI Taxonomy" id="1825523"/>
    <lineage>
        <taxon>Bacteria</taxon>
        <taxon>Pseudomonadati</taxon>
        <taxon>Pseudomonadota</taxon>
        <taxon>Betaproteobacteria</taxon>
        <taxon>Nitrosomonadales</taxon>
        <taxon>Methylophilaceae</taxon>
        <taxon>Novimethylophilus</taxon>
    </lineage>
</organism>
<proteinExistence type="inferred from homology"/>
<name>A0A2R5FAL7_9PROT</name>
<dbReference type="PROSITE" id="PS00455">
    <property type="entry name" value="AMP_BINDING"/>
    <property type="match status" value="1"/>
</dbReference>
<dbReference type="InterPro" id="IPR000873">
    <property type="entry name" value="AMP-dep_synth/lig_dom"/>
</dbReference>
<dbReference type="AlphaFoldDB" id="A0A2R5FAL7"/>
<dbReference type="GO" id="GO:0008922">
    <property type="term" value="F:long-chain fatty acid [acyl-carrier-protein] ligase activity"/>
    <property type="evidence" value="ECO:0007669"/>
    <property type="project" value="UniProtKB-EC"/>
</dbReference>
<dbReference type="InterPro" id="IPR045851">
    <property type="entry name" value="AMP-bd_C_sf"/>
</dbReference>
<dbReference type="Gene3D" id="3.40.50.12780">
    <property type="entry name" value="N-terminal domain of ligase-like"/>
    <property type="match status" value="1"/>
</dbReference>
<dbReference type="InterPro" id="IPR002123">
    <property type="entry name" value="Plipid/glycerol_acylTrfase"/>
</dbReference>
<evidence type="ECO:0000259" key="2">
    <source>
        <dbReference type="SMART" id="SM00563"/>
    </source>
</evidence>
<dbReference type="EC" id="2.3.1.40" evidence="3"/>